<feature type="active site" evidence="5">
    <location>
        <position position="149"/>
    </location>
</feature>
<evidence type="ECO:0000256" key="6">
    <source>
        <dbReference type="PROSITE-ProRule" id="PRU00239"/>
    </source>
</evidence>
<feature type="compositionally biased region" description="Acidic residues" evidence="7">
    <location>
        <begin position="21"/>
        <end position="30"/>
    </location>
</feature>
<dbReference type="InterPro" id="IPR038765">
    <property type="entry name" value="Papain-like_cys_pep_sf"/>
</dbReference>
<dbReference type="SUPFAM" id="SSF54001">
    <property type="entry name" value="Cysteine proteinases"/>
    <property type="match status" value="1"/>
</dbReference>
<keyword evidence="10" id="KW-1185">Reference proteome</keyword>
<gene>
    <name evidence="9" type="ORF">FCC1311_050392</name>
</gene>
<evidence type="ECO:0000256" key="5">
    <source>
        <dbReference type="PIRSR" id="PIRSR622684-1"/>
    </source>
</evidence>
<dbReference type="Pfam" id="PF00648">
    <property type="entry name" value="Peptidase_C2"/>
    <property type="match status" value="1"/>
</dbReference>
<reference evidence="9 10" key="1">
    <citation type="submission" date="2017-12" db="EMBL/GenBank/DDBJ databases">
        <title>Sequencing, de novo assembly and annotation of complete genome of a new Thraustochytrid species, strain FCC1311.</title>
        <authorList>
            <person name="Sedici K."/>
            <person name="Godart F."/>
            <person name="Aiese Cigliano R."/>
            <person name="Sanseverino W."/>
            <person name="Barakat M."/>
            <person name="Ortet P."/>
            <person name="Marechal E."/>
            <person name="Cagnac O."/>
            <person name="Amato A."/>
        </authorList>
    </citation>
    <scope>NUCLEOTIDE SEQUENCE [LARGE SCALE GENOMIC DNA]</scope>
</reference>
<feature type="compositionally biased region" description="Acidic residues" evidence="7">
    <location>
        <begin position="1"/>
        <end position="14"/>
    </location>
</feature>
<dbReference type="Proteomes" id="UP000241890">
    <property type="component" value="Unassembled WGS sequence"/>
</dbReference>
<keyword evidence="4" id="KW-0788">Thiol protease</keyword>
<protein>
    <submittedName>
        <fullName evidence="9">Calpain-15</fullName>
    </submittedName>
</protein>
<dbReference type="InterPro" id="IPR001300">
    <property type="entry name" value="Peptidase_C2_calpain_cat"/>
</dbReference>
<keyword evidence="2" id="KW-0645">Protease</keyword>
<name>A0A2R5GGD8_9STRA</name>
<evidence type="ECO:0000313" key="10">
    <source>
        <dbReference type="Proteomes" id="UP000241890"/>
    </source>
</evidence>
<sequence length="459" mass="49807">MISLEDDDADEDNEDTRNEADDVENNGGEDVDVLIVEEGGTGNLGDADGRVVSARQQLRQRLGQKRARPVVVDLLGDDVDSLGKDVDEAYVASSDHKVGREGRHLFVSISKSNSKGDNILNGLVGIVDPVRNLRGFRADDVCQGRVGDCWFISALSVLAMRPDLAQRLFMSLDAKPNGGPYFVRLFIDGRWQGIAVDDQFPCWPVNEKGRQRKPGEVNPNFNLSFAKPTRNLLWVPLVEKAYAKAHGSYQAIQGGWVAEGLFDLTGCPTETFRIGSMAGEELFQLLLSFNAANFLMGASCFSPGKGSGLVGGHAYGILDVRLTHRRVGQQPRITSMLKAASSSSKMPKSSQDRFASIDLLVMGLVEDRKNDQARAATHVVPPRSSRILAAVANVGFDDYKWGLANDDSAAEAGLKTFFTSEAMVALLRGPLEAIQDASQSEHKDPSAMTQTILPVDVAN</sequence>
<dbReference type="InterPro" id="IPR022684">
    <property type="entry name" value="Calpain_cysteine_protease"/>
</dbReference>
<comment type="caution">
    <text evidence="9">The sequence shown here is derived from an EMBL/GenBank/DDBJ whole genome shotgun (WGS) entry which is preliminary data.</text>
</comment>
<dbReference type="InterPro" id="IPR000169">
    <property type="entry name" value="Pept_cys_AS"/>
</dbReference>
<evidence type="ECO:0000256" key="1">
    <source>
        <dbReference type="ARBA" id="ARBA00007623"/>
    </source>
</evidence>
<organism evidence="9 10">
    <name type="scientific">Hondaea fermentalgiana</name>
    <dbReference type="NCBI Taxonomy" id="2315210"/>
    <lineage>
        <taxon>Eukaryota</taxon>
        <taxon>Sar</taxon>
        <taxon>Stramenopiles</taxon>
        <taxon>Bigyra</taxon>
        <taxon>Labyrinthulomycetes</taxon>
        <taxon>Thraustochytrida</taxon>
        <taxon>Thraustochytriidae</taxon>
        <taxon>Hondaea</taxon>
    </lineage>
</organism>
<dbReference type="OrthoDB" id="205770at2759"/>
<dbReference type="InParanoid" id="A0A2R5GGD8"/>
<evidence type="ECO:0000259" key="8">
    <source>
        <dbReference type="PROSITE" id="PS50203"/>
    </source>
</evidence>
<dbReference type="PRINTS" id="PR00704">
    <property type="entry name" value="CALPAIN"/>
</dbReference>
<dbReference type="PROSITE" id="PS00139">
    <property type="entry name" value="THIOL_PROTEASE_CYS"/>
    <property type="match status" value="1"/>
</dbReference>
<feature type="active site" evidence="5">
    <location>
        <position position="313"/>
    </location>
</feature>
<dbReference type="PROSITE" id="PS50203">
    <property type="entry name" value="CALPAIN_CAT"/>
    <property type="match status" value="1"/>
</dbReference>
<accession>A0A2R5GGD8</accession>
<evidence type="ECO:0000256" key="2">
    <source>
        <dbReference type="ARBA" id="ARBA00022670"/>
    </source>
</evidence>
<dbReference type="GO" id="GO:0004198">
    <property type="term" value="F:calcium-dependent cysteine-type endopeptidase activity"/>
    <property type="evidence" value="ECO:0007669"/>
    <property type="project" value="InterPro"/>
</dbReference>
<evidence type="ECO:0000256" key="7">
    <source>
        <dbReference type="SAM" id="MobiDB-lite"/>
    </source>
</evidence>
<dbReference type="EMBL" id="BEYU01000049">
    <property type="protein sequence ID" value="GBG28818.1"/>
    <property type="molecule type" value="Genomic_DNA"/>
</dbReference>
<keyword evidence="3" id="KW-0378">Hydrolase</keyword>
<dbReference type="AlphaFoldDB" id="A0A2R5GGD8"/>
<evidence type="ECO:0000256" key="4">
    <source>
        <dbReference type="ARBA" id="ARBA00022807"/>
    </source>
</evidence>
<dbReference type="Gene3D" id="3.90.70.10">
    <property type="entry name" value="Cysteine proteinases"/>
    <property type="match status" value="1"/>
</dbReference>
<dbReference type="PANTHER" id="PTHR10183:SF379">
    <property type="entry name" value="CALPAIN-5"/>
    <property type="match status" value="1"/>
</dbReference>
<evidence type="ECO:0000256" key="3">
    <source>
        <dbReference type="ARBA" id="ARBA00022801"/>
    </source>
</evidence>
<feature type="domain" description="Calpain catalytic" evidence="8">
    <location>
        <begin position="128"/>
        <end position="330"/>
    </location>
</feature>
<comment type="caution">
    <text evidence="6">Lacks conserved residue(s) required for the propagation of feature annotation.</text>
</comment>
<feature type="region of interest" description="Disordered" evidence="7">
    <location>
        <begin position="1"/>
        <end position="30"/>
    </location>
</feature>
<dbReference type="GO" id="GO:0006508">
    <property type="term" value="P:proteolysis"/>
    <property type="evidence" value="ECO:0007669"/>
    <property type="project" value="UniProtKB-KW"/>
</dbReference>
<comment type="similarity">
    <text evidence="1">Belongs to the peptidase C2 family.</text>
</comment>
<dbReference type="PANTHER" id="PTHR10183">
    <property type="entry name" value="CALPAIN"/>
    <property type="match status" value="1"/>
</dbReference>
<evidence type="ECO:0000313" key="9">
    <source>
        <dbReference type="EMBL" id="GBG28818.1"/>
    </source>
</evidence>
<proteinExistence type="inferred from homology"/>
<dbReference type="SMART" id="SM00230">
    <property type="entry name" value="CysPc"/>
    <property type="match status" value="1"/>
</dbReference>